<evidence type="ECO:0000313" key="1">
    <source>
        <dbReference type="EMBL" id="MBB3956407.1"/>
    </source>
</evidence>
<reference evidence="1 2" key="1">
    <citation type="submission" date="2020-08" db="EMBL/GenBank/DDBJ databases">
        <title>Genomic Encyclopedia of Type Strains, Phase IV (KMG-IV): sequencing the most valuable type-strain genomes for metagenomic binning, comparative biology and taxonomic classification.</title>
        <authorList>
            <person name="Goeker M."/>
        </authorList>
    </citation>
    <scope>NUCLEOTIDE SEQUENCE [LARGE SCALE GENOMIC DNA]</scope>
    <source>
        <strain evidence="1 2">DSM 27057</strain>
    </source>
</reference>
<dbReference type="Pfam" id="PF10983">
    <property type="entry name" value="DUF2793"/>
    <property type="match status" value="1"/>
</dbReference>
<dbReference type="InterPro" id="IPR021251">
    <property type="entry name" value="DUF2793"/>
</dbReference>
<evidence type="ECO:0008006" key="3">
    <source>
        <dbReference type="Google" id="ProtNLM"/>
    </source>
</evidence>
<protein>
    <recommendedName>
        <fullName evidence="3">DUF2793 domain-containing protein</fullName>
    </recommendedName>
</protein>
<keyword evidence="2" id="KW-1185">Reference proteome</keyword>
<dbReference type="AlphaFoldDB" id="A0A7W6CRI8"/>
<evidence type="ECO:0000313" key="2">
    <source>
        <dbReference type="Proteomes" id="UP000548867"/>
    </source>
</evidence>
<gene>
    <name evidence="1" type="ORF">GGR38_003370</name>
</gene>
<dbReference type="Proteomes" id="UP000548867">
    <property type="component" value="Unassembled WGS sequence"/>
</dbReference>
<dbReference type="RefSeq" id="WP_183627287.1">
    <property type="nucleotide sequence ID" value="NZ_JACIDX010000013.1"/>
</dbReference>
<sequence length="150" mass="15997">MSDPLTFDNASPRFGLPFLYSGQAQKEFYVNEAFAIADALMHCAIEGTATTPPTSPTNGQNWSIDTGATGDWASHVGQIACRQSGNWLYVTPSNGMRVFDRSTGCFWLYSSGWKIPSSISAPTGGSTVDSEARSAVSQLIVALRLAGILP</sequence>
<organism evidence="1 2">
    <name type="scientific">Novosphingobium sediminicola</name>
    <dbReference type="NCBI Taxonomy" id="563162"/>
    <lineage>
        <taxon>Bacteria</taxon>
        <taxon>Pseudomonadati</taxon>
        <taxon>Pseudomonadota</taxon>
        <taxon>Alphaproteobacteria</taxon>
        <taxon>Sphingomonadales</taxon>
        <taxon>Sphingomonadaceae</taxon>
        <taxon>Novosphingobium</taxon>
    </lineage>
</organism>
<accession>A0A7W6CRI8</accession>
<comment type="caution">
    <text evidence="1">The sequence shown here is derived from an EMBL/GenBank/DDBJ whole genome shotgun (WGS) entry which is preliminary data.</text>
</comment>
<dbReference type="EMBL" id="JACIDX010000013">
    <property type="protein sequence ID" value="MBB3956407.1"/>
    <property type="molecule type" value="Genomic_DNA"/>
</dbReference>
<proteinExistence type="predicted"/>
<name>A0A7W6CRI8_9SPHN</name>